<dbReference type="GO" id="GO:0003724">
    <property type="term" value="F:RNA helicase activity"/>
    <property type="evidence" value="ECO:0007669"/>
    <property type="project" value="UniProtKB-EC"/>
</dbReference>
<gene>
    <name evidence="24" type="ORF">DR999_PMT07456</name>
</gene>
<comment type="catalytic activity">
    <reaction evidence="15">
        <text>ATP + H2O = ADP + phosphate + H(+)</text>
        <dbReference type="Rhea" id="RHEA:13065"/>
        <dbReference type="ChEBI" id="CHEBI:15377"/>
        <dbReference type="ChEBI" id="CHEBI:15378"/>
        <dbReference type="ChEBI" id="CHEBI:30616"/>
        <dbReference type="ChEBI" id="CHEBI:43474"/>
        <dbReference type="ChEBI" id="CHEBI:456216"/>
        <dbReference type="EC" id="3.6.4.13"/>
    </reaction>
</comment>
<dbReference type="Pfam" id="PF23469">
    <property type="entry name" value="KH_12"/>
    <property type="match status" value="1"/>
</dbReference>
<dbReference type="OrthoDB" id="196131at2759"/>
<feature type="region of interest" description="Disordered" evidence="20">
    <location>
        <begin position="1"/>
        <end position="172"/>
    </location>
</feature>
<dbReference type="Pfam" id="PF00271">
    <property type="entry name" value="Helicase_C"/>
    <property type="match status" value="1"/>
</dbReference>
<feature type="domain" description="Helicase ATP-binding" evidence="21">
    <location>
        <begin position="400"/>
        <end position="578"/>
    </location>
</feature>
<feature type="region of interest" description="Disordered" evidence="20">
    <location>
        <begin position="190"/>
        <end position="223"/>
    </location>
</feature>
<evidence type="ECO:0000256" key="13">
    <source>
        <dbReference type="ARBA" id="ARBA00023242"/>
    </source>
</evidence>
<sequence>MGRESRHYRKRSTSRGRSGSRSRSRSPADKRTKRGEDRRSRSRDRERRRERSRSRDKRRSRSRDRKRPRRSRSRERERSRERRRSRSRERKRSRSRSRRSRSTSPGKTKKTENRSRSKEKTEGVEVSKEKKKEKEDKEEEKDKDVSNFDQNKLEEEMRKRKERVEKWREEQRKKAMENIGELKKEIEEMKQGKKWSLEDDDDDEEETAEGEKEADEIEDEELDPLDAYMEEVKEEVKKFNMRSVKGGGGSEKKSGPTVTKVVTVVTTKKAAAESEKKKGELMENDQDAMEYSSEEEEVDLQTALTGYQTKQRKLLEPVDHGKIEYEPFRKNFYVEVPELAKMTLDEVNVYRLEMEGIVVKGKGCPKPIKTWVQCGISMKILSSLKKHGYEKPTPIQTQAIPAIMSGRDLIGIAKTGSGKTIAFLLPMFRHIMDQRSLEEGEGPIAVIMTPTRELALQITKECKKFSKTLGFRVVCVYGGTGISEQIAELKRGAEIIVCTPGRMIDMLAANNGRVTNLRRVTYVVLDEADRMFDMGFEPQVMRIVDNIRPDRQTVMFSATFPRAMEALARRILNKPIEVQVGGRSVVCSDVEQEVIVIEEENKFLKLLELLGHYQEKGSVIIFVDKQEHADGLLKDLMRASYPCMSLHGGIDQYDRDSIINDFKNGVCKLLVATSVAARGLDVKQLMLVVNYSCPNHYEDYVHRAGRTGRAGNKGFAFTFITEDQARYAGDIIKALELSGKPIPAELEKLWSDFKDQQKAEGKTIKKSSGFSGKGFKFDETEHALANERKKLQKAALGLQDSDDEDTALDIDEQIESMFNSKKRVKDMAAPGTSNVPTPTAGNAEKLEIAKRLALRINAQKNLGAEAQVLVPFHFKDVMQQATNAILRGGTIQAPTVSAKTIAEQLAEKINAKLNYVPIEKQEEEKQEGGQSESFKRYEEELEINDFPQTARWKVTSKEALQRISEYSEAAITIRGTYFPPGKEPKEGERKIYLAIESANELAVQKAKAEITRLIKEELIRLVSEIYCISEECAWLFKALQEHVSESLYQRQSINLY</sequence>
<dbReference type="STRING" id="55544.A0A4D9EKY0"/>
<reference evidence="24 25" key="1">
    <citation type="submission" date="2019-04" db="EMBL/GenBank/DDBJ databases">
        <title>Draft genome of the big-headed turtle Platysternon megacephalum.</title>
        <authorList>
            <person name="Gong S."/>
        </authorList>
    </citation>
    <scope>NUCLEOTIDE SEQUENCE [LARGE SCALE GENOMIC DNA]</scope>
    <source>
        <strain evidence="24">DO16091913</strain>
        <tissue evidence="24">Muscle</tissue>
    </source>
</reference>
<dbReference type="Proteomes" id="UP000297703">
    <property type="component" value="Unassembled WGS sequence"/>
</dbReference>
<dbReference type="InterPro" id="IPR014001">
    <property type="entry name" value="Helicase_ATP-bd"/>
</dbReference>
<comment type="subcellular location">
    <subcellularLocation>
        <location evidence="1">Nucleus speckle</location>
    </subcellularLocation>
    <subcellularLocation>
        <location evidence="2">Nucleus</location>
        <location evidence="2">Cajal body</location>
    </subcellularLocation>
</comment>
<feature type="compositionally biased region" description="Basic and acidic residues" evidence="20">
    <location>
        <begin position="109"/>
        <end position="172"/>
    </location>
</feature>
<dbReference type="InterPro" id="IPR001650">
    <property type="entry name" value="Helicase_C-like"/>
</dbReference>
<dbReference type="GO" id="GO:0000398">
    <property type="term" value="P:mRNA splicing, via spliceosome"/>
    <property type="evidence" value="ECO:0007669"/>
    <property type="project" value="UniProtKB-ARBA"/>
</dbReference>
<protein>
    <recommendedName>
        <fullName evidence="17">Probable ATP-dependent RNA helicase DDX46</fullName>
        <ecNumber evidence="3">3.6.4.13</ecNumber>
    </recommendedName>
    <alternativeName>
        <fullName evidence="18">DEAD box protein 46</fullName>
    </alternativeName>
</protein>
<feature type="compositionally biased region" description="Basic residues" evidence="20">
    <location>
        <begin position="1"/>
        <end position="24"/>
    </location>
</feature>
<evidence type="ECO:0000313" key="24">
    <source>
        <dbReference type="EMBL" id="TFK09645.1"/>
    </source>
</evidence>
<keyword evidence="8" id="KW-0347">Helicase</keyword>
<evidence type="ECO:0000256" key="6">
    <source>
        <dbReference type="ARBA" id="ARBA00022741"/>
    </source>
</evidence>
<keyword evidence="7" id="KW-0378">Hydrolase</keyword>
<evidence type="ECO:0000256" key="18">
    <source>
        <dbReference type="ARBA" id="ARBA00050042"/>
    </source>
</evidence>
<keyword evidence="25" id="KW-1185">Reference proteome</keyword>
<comment type="function">
    <text evidence="16">Component of the 17S U2 SnRNP complex of the spliceosome, a large ribonucleoprotein complex that removes introns from transcribed pre-mRNAs. The 17S U2 SnRNP complex (1) directly participates in early spliceosome assembly and (2) mediates recognition of the intron branch site during pre-mRNA splicing by promoting the selection of the pre-mRNA branch-site adenosine, the nucleophile for the first step of splicing. Within the 17S U2 SnRNP complex, DDX46 plays essential roles during assembly of pre-spliceosome and proofreading of the branch site.</text>
</comment>
<dbReference type="EC" id="3.6.4.13" evidence="3"/>
<evidence type="ECO:0000259" key="22">
    <source>
        <dbReference type="PROSITE" id="PS51194"/>
    </source>
</evidence>
<dbReference type="SMART" id="SM00490">
    <property type="entry name" value="HELICc"/>
    <property type="match status" value="1"/>
</dbReference>
<dbReference type="GO" id="GO:0005524">
    <property type="term" value="F:ATP binding"/>
    <property type="evidence" value="ECO:0007669"/>
    <property type="project" value="UniProtKB-KW"/>
</dbReference>
<dbReference type="CDD" id="cd22473">
    <property type="entry name" value="KH-I_DDX46"/>
    <property type="match status" value="1"/>
</dbReference>
<dbReference type="InterPro" id="IPR000629">
    <property type="entry name" value="RNA-helicase_DEAD-box_CS"/>
</dbReference>
<evidence type="ECO:0000256" key="7">
    <source>
        <dbReference type="ARBA" id="ARBA00022801"/>
    </source>
</evidence>
<feature type="compositionally biased region" description="Basic and acidic residues" evidence="20">
    <location>
        <begin position="26"/>
        <end position="49"/>
    </location>
</feature>
<dbReference type="PROSITE" id="PS51192">
    <property type="entry name" value="HELICASE_ATP_BIND_1"/>
    <property type="match status" value="1"/>
</dbReference>
<dbReference type="InterPro" id="IPR011545">
    <property type="entry name" value="DEAD/DEAH_box_helicase_dom"/>
</dbReference>
<keyword evidence="11" id="KW-0175">Coiled coil</keyword>
<dbReference type="CDD" id="cd17953">
    <property type="entry name" value="DEADc_DDX46"/>
    <property type="match status" value="1"/>
</dbReference>
<dbReference type="SUPFAM" id="SSF52540">
    <property type="entry name" value="P-loop containing nucleoside triphosphate hydrolases"/>
    <property type="match status" value="2"/>
</dbReference>
<evidence type="ECO:0000256" key="10">
    <source>
        <dbReference type="ARBA" id="ARBA00022884"/>
    </source>
</evidence>
<dbReference type="PROSITE" id="PS51195">
    <property type="entry name" value="Q_MOTIF"/>
    <property type="match status" value="1"/>
</dbReference>
<dbReference type="CDD" id="cd18787">
    <property type="entry name" value="SF2_C_DEAD"/>
    <property type="match status" value="1"/>
</dbReference>
<keyword evidence="9" id="KW-0067">ATP-binding</keyword>
<evidence type="ECO:0000256" key="16">
    <source>
        <dbReference type="ARBA" id="ARBA00049949"/>
    </source>
</evidence>
<evidence type="ECO:0000256" key="9">
    <source>
        <dbReference type="ARBA" id="ARBA00022840"/>
    </source>
</evidence>
<evidence type="ECO:0000259" key="21">
    <source>
        <dbReference type="PROSITE" id="PS51192"/>
    </source>
</evidence>
<evidence type="ECO:0000256" key="15">
    <source>
        <dbReference type="ARBA" id="ARBA00047984"/>
    </source>
</evidence>
<keyword evidence="10" id="KW-0694">RNA-binding</keyword>
<feature type="compositionally biased region" description="Basic residues" evidence="20">
    <location>
        <begin position="50"/>
        <end position="73"/>
    </location>
</feature>
<evidence type="ECO:0000256" key="19">
    <source>
        <dbReference type="PROSITE-ProRule" id="PRU00552"/>
    </source>
</evidence>
<dbReference type="FunFam" id="3.40.50.300:FF:000079">
    <property type="entry name" value="probable ATP-dependent RNA helicase DDX17"/>
    <property type="match status" value="1"/>
</dbReference>
<evidence type="ECO:0000256" key="14">
    <source>
        <dbReference type="ARBA" id="ARBA00038511"/>
    </source>
</evidence>
<evidence type="ECO:0000256" key="12">
    <source>
        <dbReference type="ARBA" id="ARBA00023187"/>
    </source>
</evidence>
<dbReference type="PANTHER" id="PTHR47958">
    <property type="entry name" value="ATP-DEPENDENT RNA HELICASE DBP3"/>
    <property type="match status" value="1"/>
</dbReference>
<dbReference type="EMBL" id="QXTE01000051">
    <property type="protein sequence ID" value="TFK09645.1"/>
    <property type="molecule type" value="Genomic_DNA"/>
</dbReference>
<feature type="short sequence motif" description="Q motif" evidence="19">
    <location>
        <begin position="369"/>
        <end position="397"/>
    </location>
</feature>
<dbReference type="FunFam" id="3.40.50.300:FF:000584">
    <property type="entry name" value="probable ATP-dependent RNA helicase DDX46"/>
    <property type="match status" value="1"/>
</dbReference>
<evidence type="ECO:0000256" key="1">
    <source>
        <dbReference type="ARBA" id="ARBA00004324"/>
    </source>
</evidence>
<feature type="compositionally biased region" description="Basic residues" evidence="20">
    <location>
        <begin position="81"/>
        <end position="101"/>
    </location>
</feature>
<feature type="domain" description="DEAD-box RNA helicase Q" evidence="23">
    <location>
        <begin position="369"/>
        <end position="397"/>
    </location>
</feature>
<evidence type="ECO:0000259" key="23">
    <source>
        <dbReference type="PROSITE" id="PS51195"/>
    </source>
</evidence>
<evidence type="ECO:0000256" key="8">
    <source>
        <dbReference type="ARBA" id="ARBA00022806"/>
    </source>
</evidence>
<evidence type="ECO:0000256" key="5">
    <source>
        <dbReference type="ARBA" id="ARBA00022728"/>
    </source>
</evidence>
<dbReference type="InterPro" id="IPR056149">
    <property type="entry name" value="PRP5/DDX46/KHDC4_KH"/>
</dbReference>
<reference evidence="24 25" key="2">
    <citation type="submission" date="2019-04" db="EMBL/GenBank/DDBJ databases">
        <title>The genome sequence of big-headed turtle.</title>
        <authorList>
            <person name="Gong S."/>
        </authorList>
    </citation>
    <scope>NUCLEOTIDE SEQUENCE [LARGE SCALE GENOMIC DNA]</scope>
    <source>
        <strain evidence="24">DO16091913</strain>
        <tissue evidence="24">Muscle</tissue>
    </source>
</reference>
<keyword evidence="13" id="KW-0539">Nucleus</keyword>
<keyword evidence="6" id="KW-0547">Nucleotide-binding</keyword>
<keyword evidence="5" id="KW-0747">Spliceosome</keyword>
<comment type="caution">
    <text evidence="24">The sequence shown here is derived from an EMBL/GenBank/DDBJ whole genome shotgun (WGS) entry which is preliminary data.</text>
</comment>
<organism evidence="24 25">
    <name type="scientific">Platysternon megacephalum</name>
    <name type="common">big-headed turtle</name>
    <dbReference type="NCBI Taxonomy" id="55544"/>
    <lineage>
        <taxon>Eukaryota</taxon>
        <taxon>Metazoa</taxon>
        <taxon>Chordata</taxon>
        <taxon>Craniata</taxon>
        <taxon>Vertebrata</taxon>
        <taxon>Euteleostomi</taxon>
        <taxon>Archelosauria</taxon>
        <taxon>Testudinata</taxon>
        <taxon>Testudines</taxon>
        <taxon>Cryptodira</taxon>
        <taxon>Durocryptodira</taxon>
        <taxon>Testudinoidea</taxon>
        <taxon>Platysternidae</taxon>
        <taxon>Platysternon</taxon>
    </lineage>
</organism>
<dbReference type="GO" id="GO:0005681">
    <property type="term" value="C:spliceosomal complex"/>
    <property type="evidence" value="ECO:0007669"/>
    <property type="project" value="UniProtKB-KW"/>
</dbReference>
<name>A0A4D9EKY0_9SAUR</name>
<evidence type="ECO:0000256" key="11">
    <source>
        <dbReference type="ARBA" id="ARBA00023054"/>
    </source>
</evidence>
<dbReference type="GO" id="GO:0016607">
    <property type="term" value="C:nuclear speck"/>
    <property type="evidence" value="ECO:0007669"/>
    <property type="project" value="UniProtKB-SubCell"/>
</dbReference>
<dbReference type="PROSITE" id="PS00039">
    <property type="entry name" value="DEAD_ATP_HELICASE"/>
    <property type="match status" value="1"/>
</dbReference>
<dbReference type="Gene3D" id="3.40.50.300">
    <property type="entry name" value="P-loop containing nucleotide triphosphate hydrolases"/>
    <property type="match status" value="2"/>
</dbReference>
<feature type="domain" description="Helicase C-terminal" evidence="22">
    <location>
        <begin position="589"/>
        <end position="750"/>
    </location>
</feature>
<evidence type="ECO:0000256" key="4">
    <source>
        <dbReference type="ARBA" id="ARBA00022664"/>
    </source>
</evidence>
<evidence type="ECO:0000256" key="17">
    <source>
        <dbReference type="ARBA" id="ARBA00050029"/>
    </source>
</evidence>
<dbReference type="GO" id="GO:0003723">
    <property type="term" value="F:RNA binding"/>
    <property type="evidence" value="ECO:0007669"/>
    <property type="project" value="UniProtKB-KW"/>
</dbReference>
<evidence type="ECO:0000313" key="25">
    <source>
        <dbReference type="Proteomes" id="UP000297703"/>
    </source>
</evidence>
<dbReference type="GO" id="GO:0016787">
    <property type="term" value="F:hydrolase activity"/>
    <property type="evidence" value="ECO:0007669"/>
    <property type="project" value="UniProtKB-KW"/>
</dbReference>
<dbReference type="AlphaFoldDB" id="A0A4D9EKY0"/>
<dbReference type="GO" id="GO:0015030">
    <property type="term" value="C:Cajal body"/>
    <property type="evidence" value="ECO:0007669"/>
    <property type="project" value="UniProtKB-SubCell"/>
</dbReference>
<dbReference type="InterPro" id="IPR014014">
    <property type="entry name" value="RNA_helicase_DEAD_Q_motif"/>
</dbReference>
<dbReference type="SMART" id="SM00487">
    <property type="entry name" value="DEXDc"/>
    <property type="match status" value="1"/>
</dbReference>
<keyword evidence="4" id="KW-0507">mRNA processing</keyword>
<proteinExistence type="inferred from homology"/>
<accession>A0A4D9EKY0</accession>
<feature type="compositionally biased region" description="Acidic residues" evidence="20">
    <location>
        <begin position="198"/>
        <end position="223"/>
    </location>
</feature>
<dbReference type="PROSITE" id="PS51194">
    <property type="entry name" value="HELICASE_CTER"/>
    <property type="match status" value="1"/>
</dbReference>
<dbReference type="InterPro" id="IPR027417">
    <property type="entry name" value="P-loop_NTPase"/>
</dbReference>
<evidence type="ECO:0000256" key="3">
    <source>
        <dbReference type="ARBA" id="ARBA00012552"/>
    </source>
</evidence>
<dbReference type="Pfam" id="PF00270">
    <property type="entry name" value="DEAD"/>
    <property type="match status" value="1"/>
</dbReference>
<comment type="similarity">
    <text evidence="14">Belongs to the DEAD box helicase family. DDX46/PRP5 subfamily.</text>
</comment>
<keyword evidence="12" id="KW-0508">mRNA splicing</keyword>
<evidence type="ECO:0000256" key="2">
    <source>
        <dbReference type="ARBA" id="ARBA00004408"/>
    </source>
</evidence>
<evidence type="ECO:0000256" key="20">
    <source>
        <dbReference type="SAM" id="MobiDB-lite"/>
    </source>
</evidence>